<evidence type="ECO:0000313" key="2">
    <source>
        <dbReference type="EMBL" id="AOT25802.1"/>
    </source>
</evidence>
<name>A0A1D8EX60_9CAUD</name>
<dbReference type="Gene3D" id="3.10.150.10">
    <property type="entry name" value="DNA Polymerase III, subunit A, domain 2"/>
    <property type="match status" value="1"/>
</dbReference>
<dbReference type="EMBL" id="KX648391">
    <property type="protein sequence ID" value="AOT25802.1"/>
    <property type="molecule type" value="Genomic_DNA"/>
</dbReference>
<accession>A0A1D8EX60</accession>
<evidence type="ECO:0000313" key="3">
    <source>
        <dbReference type="Proteomes" id="UP000222614"/>
    </source>
</evidence>
<feature type="compositionally biased region" description="Basic residues" evidence="1">
    <location>
        <begin position="213"/>
        <end position="233"/>
    </location>
</feature>
<proteinExistence type="predicted"/>
<dbReference type="Proteomes" id="UP000222614">
    <property type="component" value="Segment"/>
</dbReference>
<reference evidence="3" key="1">
    <citation type="submission" date="2016-08" db="EMBL/GenBank/DDBJ databases">
        <authorList>
            <person name="Seilhamer J.J."/>
        </authorList>
    </citation>
    <scope>NUCLEOTIDE SEQUENCE [LARGE SCALE GENOMIC DNA]</scope>
</reference>
<dbReference type="SUPFAM" id="SSF55979">
    <property type="entry name" value="DNA clamp"/>
    <property type="match status" value="1"/>
</dbReference>
<organism evidence="2 3">
    <name type="scientific">Mycobacterium phage Tortellini</name>
    <dbReference type="NCBI Taxonomy" id="1897497"/>
    <lineage>
        <taxon>Viruses</taxon>
        <taxon>Duplodnaviria</taxon>
        <taxon>Heunggongvirae</taxon>
        <taxon>Uroviricota</taxon>
        <taxon>Caudoviricetes</taxon>
        <taxon>Pclasvirinae</taxon>
        <taxon>Tortellinivirus</taxon>
        <taxon>Tortellinivirus tortellini</taxon>
        <taxon>Mycobacterium virus Tortellini</taxon>
    </lineage>
</organism>
<keyword evidence="3" id="KW-1185">Reference proteome</keyword>
<dbReference type="InterPro" id="IPR046938">
    <property type="entry name" value="DNA_clamp_sf"/>
</dbReference>
<gene>
    <name evidence="2" type="ORF">SEA_TORTELLINI_57</name>
</gene>
<dbReference type="OrthoDB" id="5227at10239"/>
<feature type="region of interest" description="Disordered" evidence="1">
    <location>
        <begin position="200"/>
        <end position="233"/>
    </location>
</feature>
<protein>
    <submittedName>
        <fullName evidence="2">DNA polymerase III sliding clamp</fullName>
    </submittedName>
</protein>
<sequence length="233" mass="25443">MTIKLQTNELVRILKEAALFAQTAPDIPVINAVHMEARGRELIAIGTDRFTLGASKTELDEPGEFLAALSLRQVKTITQLAGSGKQCFSTVAVDADDKQVRVAFSSGETLTLPAEVERGPHTAWLKLLDSVPESGPSKAMDVNPQLLAKFARLQGSRASRMRLHFFGHTKPIKVSVGDSFVGLVMPIRMPDEVSMDWATPEWLREPEKPAPKPARKPRAKKPATKRTPAKASA</sequence>
<evidence type="ECO:0000256" key="1">
    <source>
        <dbReference type="SAM" id="MobiDB-lite"/>
    </source>
</evidence>